<comment type="caution">
    <text evidence="1">The sequence shown here is derived from an EMBL/GenBank/DDBJ whole genome shotgun (WGS) entry which is preliminary data.</text>
</comment>
<evidence type="ECO:0000313" key="1">
    <source>
        <dbReference type="EMBL" id="KAF2259149.1"/>
    </source>
</evidence>
<sequence>MATTVDQHLVTNAPTAEQGVKFLDIHGRKFYLPAEQCSSANSTRKDCMMNNSTWTANVVPGVKVNLRLSVGSESTYSPPFPPLSPVPHLQPCSEQLMLTPLSPQVRRLKFSEVWDAEDSYRLPFSGCGDRVFTSTNGPSHANPEELNIYQRLRRCAVPERWSDLNGNLVNAG</sequence>
<dbReference type="AlphaFoldDB" id="A0A9P4JXV2"/>
<keyword evidence="2" id="KW-1185">Reference proteome</keyword>
<proteinExistence type="predicted"/>
<organism evidence="1 2">
    <name type="scientific">Lojkania enalia</name>
    <dbReference type="NCBI Taxonomy" id="147567"/>
    <lineage>
        <taxon>Eukaryota</taxon>
        <taxon>Fungi</taxon>
        <taxon>Dikarya</taxon>
        <taxon>Ascomycota</taxon>
        <taxon>Pezizomycotina</taxon>
        <taxon>Dothideomycetes</taxon>
        <taxon>Pleosporomycetidae</taxon>
        <taxon>Pleosporales</taxon>
        <taxon>Pleosporales incertae sedis</taxon>
        <taxon>Lojkania</taxon>
    </lineage>
</organism>
<dbReference type="Proteomes" id="UP000800093">
    <property type="component" value="Unassembled WGS sequence"/>
</dbReference>
<accession>A0A9P4JXV2</accession>
<reference evidence="2" key="1">
    <citation type="journal article" date="2020" name="Stud. Mycol.">
        <title>101 Dothideomycetes genomes: A test case for predicting lifestyles and emergence of pathogens.</title>
        <authorList>
            <person name="Haridas S."/>
            <person name="Albert R."/>
            <person name="Binder M."/>
            <person name="Bloem J."/>
            <person name="LaButti K."/>
            <person name="Salamov A."/>
            <person name="Andreopoulos B."/>
            <person name="Baker S."/>
            <person name="Barry K."/>
            <person name="Bills G."/>
            <person name="Bluhm B."/>
            <person name="Cannon C."/>
            <person name="Castanera R."/>
            <person name="Culley D."/>
            <person name="Daum C."/>
            <person name="Ezra D."/>
            <person name="Gonzalez J."/>
            <person name="Henrissat B."/>
            <person name="Kuo A."/>
            <person name="Liang C."/>
            <person name="Lipzen A."/>
            <person name="Lutzoni F."/>
            <person name="Magnuson J."/>
            <person name="Mondo S."/>
            <person name="Nolan M."/>
            <person name="Ohm R."/>
            <person name="Pangilinan J."/>
            <person name="Park H.-J."/>
            <person name="Ramirez L."/>
            <person name="Alfaro M."/>
            <person name="Sun H."/>
            <person name="Tritt A."/>
            <person name="Yoshinaga Y."/>
            <person name="Zwiers L.-H."/>
            <person name="Turgeon B."/>
            <person name="Goodwin S."/>
            <person name="Spatafora J."/>
            <person name="Crous P."/>
            <person name="Grigoriev I."/>
        </authorList>
    </citation>
    <scope>NUCLEOTIDE SEQUENCE [LARGE SCALE GENOMIC DNA]</scope>
    <source>
        <strain evidence="2">CBS 304.66</strain>
    </source>
</reference>
<evidence type="ECO:0000313" key="2">
    <source>
        <dbReference type="Proteomes" id="UP000800093"/>
    </source>
</evidence>
<protein>
    <submittedName>
        <fullName evidence="1">Uncharacterized protein</fullName>
    </submittedName>
</protein>
<dbReference type="EMBL" id="ML986719">
    <property type="protein sequence ID" value="KAF2259149.1"/>
    <property type="molecule type" value="Genomic_DNA"/>
</dbReference>
<gene>
    <name evidence="1" type="ORF">CC78DRAFT_586306</name>
</gene>
<name>A0A9P4JXV2_9PLEO</name>